<dbReference type="InterPro" id="IPR017455">
    <property type="entry name" value="Znf_FYVE-rel"/>
</dbReference>
<proteinExistence type="predicted"/>
<feature type="repeat" description="WD" evidence="9">
    <location>
        <begin position="222"/>
        <end position="255"/>
    </location>
</feature>
<dbReference type="PROSITE" id="PS50082">
    <property type="entry name" value="WD_REPEATS_2"/>
    <property type="match status" value="2"/>
</dbReference>
<keyword evidence="12" id="KW-1185">Reference proteome</keyword>
<sequence>MAAEIKPAPGGNHDKFSSSRKPVLLSKLEGCNDDVNAAIIIPREDGVISVCDDSFNYCRLTTKLMRQVYCFHRTVRVWLKRDSGHYWPSVCQYMAVGATSMHYCVETRQLFVGLENGNINEFVLEQDYNRMTGMREYLAHQARVSGVIYAPNCEWVLSIGRDKLFQLHCSNTGRKLGSYQTDAWYTALQFDAQSKHAFVGDYSGQIAMLKLDTNGVTFITMLKAHTGSIHTLAWDSEKQLLFSGSFDQSIIVWDIGGRQGTAYELQGHHNKVTALCYASTERVLLSGGEDAVIVCWDMAANRRETAPWVESDTCQACGRPFFWNIKAMMDQRQIGLRQHHCRHCGRALCARCTSQRTPIPSMGFEFEVRVCDPCHIQLKAANQTSLASFHDAKHSIIGMDLDAPRRRLLTIGQDRLIKIWDISALLQ</sequence>
<keyword evidence="6 8" id="KW-0863">Zinc-finger</keyword>
<keyword evidence="4" id="KW-0677">Repeat</keyword>
<dbReference type="FunFam" id="3.30.40.10:FF:000105">
    <property type="entry name" value="WD repeat and FYVE domain-containing protein 2"/>
    <property type="match status" value="1"/>
</dbReference>
<dbReference type="SMART" id="SM00064">
    <property type="entry name" value="FYVE"/>
    <property type="match status" value="1"/>
</dbReference>
<dbReference type="InterPro" id="IPR015943">
    <property type="entry name" value="WD40/YVTN_repeat-like_dom_sf"/>
</dbReference>
<dbReference type="GO" id="GO:0008270">
    <property type="term" value="F:zinc ion binding"/>
    <property type="evidence" value="ECO:0007669"/>
    <property type="project" value="UniProtKB-KW"/>
</dbReference>
<evidence type="ECO:0000256" key="9">
    <source>
        <dbReference type="PROSITE-ProRule" id="PRU00221"/>
    </source>
</evidence>
<gene>
    <name evidence="11" type="ORF">HZH68_011240</name>
</gene>
<reference evidence="11" key="1">
    <citation type="journal article" date="2020" name="G3 (Bethesda)">
        <title>High-Quality Assemblies for Three Invasive Social Wasps from the &lt;i&gt;Vespula&lt;/i&gt; Genus.</title>
        <authorList>
            <person name="Harrop T.W.R."/>
            <person name="Guhlin J."/>
            <person name="McLaughlin G.M."/>
            <person name="Permina E."/>
            <person name="Stockwell P."/>
            <person name="Gilligan J."/>
            <person name="Le Lec M.F."/>
            <person name="Gruber M.A.M."/>
            <person name="Quinn O."/>
            <person name="Lovegrove M."/>
            <person name="Duncan E.J."/>
            <person name="Remnant E.J."/>
            <person name="Van Eeckhoven J."/>
            <person name="Graham B."/>
            <person name="Knapp R.A."/>
            <person name="Langford K.W."/>
            <person name="Kronenberg Z."/>
            <person name="Press M.O."/>
            <person name="Eacker S.M."/>
            <person name="Wilson-Rankin E.E."/>
            <person name="Purcell J."/>
            <person name="Lester P.J."/>
            <person name="Dearden P.K."/>
        </authorList>
    </citation>
    <scope>NUCLEOTIDE SEQUENCE</scope>
    <source>
        <strain evidence="11">Linc-1</strain>
    </source>
</reference>
<evidence type="ECO:0000259" key="10">
    <source>
        <dbReference type="PROSITE" id="PS50178"/>
    </source>
</evidence>
<organism evidence="11 12">
    <name type="scientific">Vespula germanica</name>
    <name type="common">German yellow jacket</name>
    <name type="synonym">Paravespula germanica</name>
    <dbReference type="NCBI Taxonomy" id="30212"/>
    <lineage>
        <taxon>Eukaryota</taxon>
        <taxon>Metazoa</taxon>
        <taxon>Ecdysozoa</taxon>
        <taxon>Arthropoda</taxon>
        <taxon>Hexapoda</taxon>
        <taxon>Insecta</taxon>
        <taxon>Pterygota</taxon>
        <taxon>Neoptera</taxon>
        <taxon>Endopterygota</taxon>
        <taxon>Hymenoptera</taxon>
        <taxon>Apocrita</taxon>
        <taxon>Aculeata</taxon>
        <taxon>Vespoidea</taxon>
        <taxon>Vespidae</taxon>
        <taxon>Vespinae</taxon>
        <taxon>Vespula</taxon>
    </lineage>
</organism>
<dbReference type="InterPro" id="IPR020472">
    <property type="entry name" value="WD40_PAC1"/>
</dbReference>
<dbReference type="Gene3D" id="2.130.10.10">
    <property type="entry name" value="YVTN repeat-like/Quinoprotein amine dehydrogenase"/>
    <property type="match status" value="2"/>
</dbReference>
<dbReference type="Proteomes" id="UP000617340">
    <property type="component" value="Unassembled WGS sequence"/>
</dbReference>
<dbReference type="InterPro" id="IPR011011">
    <property type="entry name" value="Znf_FYVE_PHD"/>
</dbReference>
<evidence type="ECO:0000256" key="5">
    <source>
        <dbReference type="ARBA" id="ARBA00022753"/>
    </source>
</evidence>
<dbReference type="SMART" id="SM00320">
    <property type="entry name" value="WD40"/>
    <property type="match status" value="6"/>
</dbReference>
<comment type="subcellular location">
    <subcellularLocation>
        <location evidence="1">Early endosome</location>
    </subcellularLocation>
</comment>
<protein>
    <recommendedName>
        <fullName evidence="10">FYVE-type domain-containing protein</fullName>
    </recommendedName>
</protein>
<dbReference type="CDD" id="cd15718">
    <property type="entry name" value="FYVE_WDFY1_like"/>
    <property type="match status" value="1"/>
</dbReference>
<feature type="domain" description="FYVE-type" evidence="10">
    <location>
        <begin position="308"/>
        <end position="379"/>
    </location>
</feature>
<feature type="repeat" description="WD" evidence="9">
    <location>
        <begin position="265"/>
        <end position="306"/>
    </location>
</feature>
<dbReference type="EMBL" id="JACSDZ010000011">
    <property type="protein sequence ID" value="KAF7391697.1"/>
    <property type="molecule type" value="Genomic_DNA"/>
</dbReference>
<dbReference type="Pfam" id="PF01363">
    <property type="entry name" value="FYVE"/>
    <property type="match status" value="1"/>
</dbReference>
<comment type="caution">
    <text evidence="11">The sequence shown here is derived from an EMBL/GenBank/DDBJ whole genome shotgun (WGS) entry which is preliminary data.</text>
</comment>
<evidence type="ECO:0000313" key="12">
    <source>
        <dbReference type="Proteomes" id="UP000617340"/>
    </source>
</evidence>
<dbReference type="InterPro" id="IPR036322">
    <property type="entry name" value="WD40_repeat_dom_sf"/>
</dbReference>
<accession>A0A834N099</accession>
<dbReference type="InterPro" id="IPR001680">
    <property type="entry name" value="WD40_rpt"/>
</dbReference>
<dbReference type="InterPro" id="IPR019775">
    <property type="entry name" value="WD40_repeat_CS"/>
</dbReference>
<dbReference type="Pfam" id="PF00400">
    <property type="entry name" value="WD40"/>
    <property type="match status" value="2"/>
</dbReference>
<dbReference type="AlphaFoldDB" id="A0A834N099"/>
<dbReference type="PANTHER" id="PTHR46189:SF1">
    <property type="entry name" value="LD41958P"/>
    <property type="match status" value="1"/>
</dbReference>
<evidence type="ECO:0000256" key="3">
    <source>
        <dbReference type="ARBA" id="ARBA00022723"/>
    </source>
</evidence>
<dbReference type="SUPFAM" id="SSF57903">
    <property type="entry name" value="FYVE/PHD zinc finger"/>
    <property type="match status" value="1"/>
</dbReference>
<dbReference type="InterPro" id="IPR013083">
    <property type="entry name" value="Znf_RING/FYVE/PHD"/>
</dbReference>
<dbReference type="PANTHER" id="PTHR46189">
    <property type="entry name" value="LD41958P"/>
    <property type="match status" value="1"/>
</dbReference>
<evidence type="ECO:0000256" key="2">
    <source>
        <dbReference type="ARBA" id="ARBA00022574"/>
    </source>
</evidence>
<keyword evidence="5" id="KW-0967">Endosome</keyword>
<dbReference type="SUPFAM" id="SSF50978">
    <property type="entry name" value="WD40 repeat-like"/>
    <property type="match status" value="1"/>
</dbReference>
<evidence type="ECO:0000256" key="6">
    <source>
        <dbReference type="ARBA" id="ARBA00022771"/>
    </source>
</evidence>
<keyword evidence="2 9" id="KW-0853">WD repeat</keyword>
<keyword evidence="7" id="KW-0862">Zinc</keyword>
<keyword evidence="3" id="KW-0479">Metal-binding</keyword>
<dbReference type="PROSITE" id="PS50294">
    <property type="entry name" value="WD_REPEATS_REGION"/>
    <property type="match status" value="2"/>
</dbReference>
<dbReference type="Gene3D" id="3.30.40.10">
    <property type="entry name" value="Zinc/RING finger domain, C3HC4 (zinc finger)"/>
    <property type="match status" value="1"/>
</dbReference>
<dbReference type="PROSITE" id="PS50178">
    <property type="entry name" value="ZF_FYVE"/>
    <property type="match status" value="1"/>
</dbReference>
<dbReference type="GO" id="GO:0005769">
    <property type="term" value="C:early endosome"/>
    <property type="evidence" value="ECO:0007669"/>
    <property type="project" value="UniProtKB-SubCell"/>
</dbReference>
<evidence type="ECO:0000313" key="11">
    <source>
        <dbReference type="EMBL" id="KAF7391697.1"/>
    </source>
</evidence>
<dbReference type="InterPro" id="IPR042234">
    <property type="entry name" value="WDFY1/WDFY2"/>
</dbReference>
<dbReference type="InterPro" id="IPR000306">
    <property type="entry name" value="Znf_FYVE"/>
</dbReference>
<dbReference type="PROSITE" id="PS00678">
    <property type="entry name" value="WD_REPEATS_1"/>
    <property type="match status" value="2"/>
</dbReference>
<evidence type="ECO:0000256" key="7">
    <source>
        <dbReference type="ARBA" id="ARBA00022833"/>
    </source>
</evidence>
<evidence type="ECO:0000256" key="8">
    <source>
        <dbReference type="PROSITE-ProRule" id="PRU00091"/>
    </source>
</evidence>
<evidence type="ECO:0000256" key="1">
    <source>
        <dbReference type="ARBA" id="ARBA00004412"/>
    </source>
</evidence>
<dbReference type="PRINTS" id="PR00320">
    <property type="entry name" value="GPROTEINBRPT"/>
</dbReference>
<evidence type="ECO:0000256" key="4">
    <source>
        <dbReference type="ARBA" id="ARBA00022737"/>
    </source>
</evidence>
<name>A0A834N099_VESGE</name>